<proteinExistence type="predicted"/>
<evidence type="ECO:0000313" key="2">
    <source>
        <dbReference type="Proteomes" id="UP001153678"/>
    </source>
</evidence>
<dbReference type="Proteomes" id="UP001153678">
    <property type="component" value="Unassembled WGS sequence"/>
</dbReference>
<protein>
    <submittedName>
        <fullName evidence="1">15019_t:CDS:1</fullName>
    </submittedName>
</protein>
<keyword evidence="2" id="KW-1185">Reference proteome</keyword>
<organism evidence="1 2">
    <name type="scientific">Funneliformis geosporum</name>
    <dbReference type="NCBI Taxonomy" id="1117311"/>
    <lineage>
        <taxon>Eukaryota</taxon>
        <taxon>Fungi</taxon>
        <taxon>Fungi incertae sedis</taxon>
        <taxon>Mucoromycota</taxon>
        <taxon>Glomeromycotina</taxon>
        <taxon>Glomeromycetes</taxon>
        <taxon>Glomerales</taxon>
        <taxon>Glomeraceae</taxon>
        <taxon>Funneliformis</taxon>
    </lineage>
</organism>
<name>A0A9W4T3U4_9GLOM</name>
<dbReference type="OrthoDB" id="2428276at2759"/>
<gene>
    <name evidence="1" type="ORF">FWILDA_LOCUS15315</name>
</gene>
<accession>A0A9W4T3U4</accession>
<dbReference type="AlphaFoldDB" id="A0A9W4T3U4"/>
<reference evidence="1" key="1">
    <citation type="submission" date="2022-08" db="EMBL/GenBank/DDBJ databases">
        <authorList>
            <person name="Kallberg Y."/>
            <person name="Tangrot J."/>
            <person name="Rosling A."/>
        </authorList>
    </citation>
    <scope>NUCLEOTIDE SEQUENCE</scope>
    <source>
        <strain evidence="1">Wild A</strain>
    </source>
</reference>
<comment type="caution">
    <text evidence="1">The sequence shown here is derived from an EMBL/GenBank/DDBJ whole genome shotgun (WGS) entry which is preliminary data.</text>
</comment>
<feature type="non-terminal residue" evidence="1">
    <location>
        <position position="49"/>
    </location>
</feature>
<evidence type="ECO:0000313" key="1">
    <source>
        <dbReference type="EMBL" id="CAI2191922.1"/>
    </source>
</evidence>
<sequence>MQAINYGNSLEVAIFNDSMKTNVLAGKIARRFTPPNPFNNIVGNAINTP</sequence>
<dbReference type="EMBL" id="CAMKVN010007850">
    <property type="protein sequence ID" value="CAI2191922.1"/>
    <property type="molecule type" value="Genomic_DNA"/>
</dbReference>